<keyword evidence="5" id="KW-0812">Transmembrane</keyword>
<evidence type="ECO:0000256" key="2">
    <source>
        <dbReference type="ARBA" id="ARBA00008661"/>
    </source>
</evidence>
<keyword evidence="12" id="KW-1185">Reference proteome</keyword>
<comment type="similarity">
    <text evidence="2 10">Belongs to the glycosyltransferase 31 family.</text>
</comment>
<evidence type="ECO:0000313" key="12">
    <source>
        <dbReference type="Proteomes" id="UP000440578"/>
    </source>
</evidence>
<evidence type="ECO:0000256" key="8">
    <source>
        <dbReference type="ARBA" id="ARBA00023034"/>
    </source>
</evidence>
<sequence length="480" mass="53030">MKRPSLVRVVPAALALVLVLFVAYGHWERVTSDLSPPEAANISRLQRKLADLRELGCSIQGRFIQLGERSSEPYGTITAGRPEACLSCLCSVKTSDVEPEPDCVITECPTHVCDRKHPHSYEPDHPCCAICNTTEPEPTAEPARSRDPAIPLTRAVYEPQLLHEPAAVCAPSAGGGGPLALLGVTSRPRAAERRALFRRLYGAQLAAARIRYVFVLGREERVERALNQLLADEEEYEDYMPEELTPDELAEEARQFADRQAAVDAESARHGDILQSRAAEHYNHLSLKTLALLEFAGRHCRRAAFVIKTDDDVLVTVRRLAAEVAARAGQAHRPSIHGLLCVDCAPYRGRLLAWRSSHREWPWDRYPAFVTGPGYLVSAGAVQPLLARALDTPYHHLEDVFLTGIVAEAAGVERHDWAAQCINRVRGGDLCSLAHCALSHADQYKDGGRRMELFGYATRRFDVDRLCEANVTTATTSPEL</sequence>
<dbReference type="GO" id="GO:0016758">
    <property type="term" value="F:hexosyltransferase activity"/>
    <property type="evidence" value="ECO:0007669"/>
    <property type="project" value="InterPro"/>
</dbReference>
<evidence type="ECO:0000256" key="10">
    <source>
        <dbReference type="RuleBase" id="RU363063"/>
    </source>
</evidence>
<dbReference type="GO" id="GO:0000139">
    <property type="term" value="C:Golgi membrane"/>
    <property type="evidence" value="ECO:0007669"/>
    <property type="project" value="UniProtKB-SubCell"/>
</dbReference>
<dbReference type="GO" id="GO:0006493">
    <property type="term" value="P:protein O-linked glycosylation"/>
    <property type="evidence" value="ECO:0007669"/>
    <property type="project" value="TreeGrafter"/>
</dbReference>
<keyword evidence="3 10" id="KW-0328">Glycosyltransferase</keyword>
<proteinExistence type="inferred from homology"/>
<dbReference type="Proteomes" id="UP000440578">
    <property type="component" value="Unassembled WGS sequence"/>
</dbReference>
<dbReference type="OrthoDB" id="6086505at2759"/>
<organism evidence="11 12">
    <name type="scientific">Amphibalanus amphitrite</name>
    <name type="common">Striped barnacle</name>
    <name type="synonym">Balanus amphitrite</name>
    <dbReference type="NCBI Taxonomy" id="1232801"/>
    <lineage>
        <taxon>Eukaryota</taxon>
        <taxon>Metazoa</taxon>
        <taxon>Ecdysozoa</taxon>
        <taxon>Arthropoda</taxon>
        <taxon>Crustacea</taxon>
        <taxon>Multicrustacea</taxon>
        <taxon>Cirripedia</taxon>
        <taxon>Thoracica</taxon>
        <taxon>Thoracicalcarea</taxon>
        <taxon>Balanomorpha</taxon>
        <taxon>Balanoidea</taxon>
        <taxon>Balanidae</taxon>
        <taxon>Amphibalaninae</taxon>
        <taxon>Amphibalanus</taxon>
    </lineage>
</organism>
<comment type="caution">
    <text evidence="11">The sequence shown here is derived from an EMBL/GenBank/DDBJ whole genome shotgun (WGS) entry which is preliminary data.</text>
</comment>
<dbReference type="Gene3D" id="3.90.550.50">
    <property type="match status" value="1"/>
</dbReference>
<name>A0A6A4W3A7_AMPAM</name>
<keyword evidence="4 11" id="KW-0808">Transferase</keyword>
<keyword evidence="8 10" id="KW-0333">Golgi apparatus</keyword>
<keyword evidence="9" id="KW-0472">Membrane</keyword>
<evidence type="ECO:0000256" key="7">
    <source>
        <dbReference type="ARBA" id="ARBA00022989"/>
    </source>
</evidence>
<dbReference type="Pfam" id="PF01762">
    <property type="entry name" value="Galactosyl_T"/>
    <property type="match status" value="1"/>
</dbReference>
<dbReference type="PANTHER" id="PTHR11214:SF334">
    <property type="entry name" value="HEXOSYLTRANSFERASE"/>
    <property type="match status" value="1"/>
</dbReference>
<dbReference type="InterPro" id="IPR002659">
    <property type="entry name" value="Glyco_trans_31"/>
</dbReference>
<dbReference type="PANTHER" id="PTHR11214">
    <property type="entry name" value="BETA-1,3-N-ACETYLGLUCOSAMINYLTRANSFERASE"/>
    <property type="match status" value="1"/>
</dbReference>
<reference evidence="11 12" key="1">
    <citation type="submission" date="2019-07" db="EMBL/GenBank/DDBJ databases">
        <title>Draft genome assembly of a fouling barnacle, Amphibalanus amphitrite (Darwin, 1854): The first reference genome for Thecostraca.</title>
        <authorList>
            <person name="Kim W."/>
        </authorList>
    </citation>
    <scope>NUCLEOTIDE SEQUENCE [LARGE SCALE GENOMIC DNA]</scope>
    <source>
        <strain evidence="11">SNU_AA5</strain>
        <tissue evidence="11">Soma without cirri and trophi</tissue>
    </source>
</reference>
<evidence type="ECO:0000256" key="9">
    <source>
        <dbReference type="ARBA" id="ARBA00023136"/>
    </source>
</evidence>
<dbReference type="AlphaFoldDB" id="A0A6A4W3A7"/>
<accession>A0A6A4W3A7</accession>
<keyword evidence="7" id="KW-1133">Transmembrane helix</keyword>
<evidence type="ECO:0000256" key="1">
    <source>
        <dbReference type="ARBA" id="ARBA00004323"/>
    </source>
</evidence>
<keyword evidence="6" id="KW-0735">Signal-anchor</keyword>
<gene>
    <name evidence="11" type="primary">B3GALT5_0</name>
    <name evidence="11" type="ORF">FJT64_006224</name>
</gene>
<evidence type="ECO:0000256" key="3">
    <source>
        <dbReference type="ARBA" id="ARBA00022676"/>
    </source>
</evidence>
<comment type="subcellular location">
    <subcellularLocation>
        <location evidence="1 10">Golgi apparatus membrane</location>
        <topology evidence="1 10">Single-pass type II membrane protein</topology>
    </subcellularLocation>
</comment>
<protein>
    <recommendedName>
        <fullName evidence="10">Hexosyltransferase</fullName>
        <ecNumber evidence="10">2.4.1.-</ecNumber>
    </recommendedName>
</protein>
<evidence type="ECO:0000313" key="11">
    <source>
        <dbReference type="EMBL" id="KAF0296291.1"/>
    </source>
</evidence>
<evidence type="ECO:0000256" key="5">
    <source>
        <dbReference type="ARBA" id="ARBA00022692"/>
    </source>
</evidence>
<evidence type="ECO:0000256" key="6">
    <source>
        <dbReference type="ARBA" id="ARBA00022968"/>
    </source>
</evidence>
<dbReference type="EC" id="2.4.1.-" evidence="10"/>
<dbReference type="EMBL" id="VIIS01001573">
    <property type="protein sequence ID" value="KAF0296291.1"/>
    <property type="molecule type" value="Genomic_DNA"/>
</dbReference>
<evidence type="ECO:0000256" key="4">
    <source>
        <dbReference type="ARBA" id="ARBA00022679"/>
    </source>
</evidence>